<dbReference type="Gene3D" id="3.10.400.10">
    <property type="entry name" value="Sulfate adenylyltransferase"/>
    <property type="match status" value="1"/>
</dbReference>
<proteinExistence type="predicted"/>
<dbReference type="AlphaFoldDB" id="A0A1I0XZT0"/>
<dbReference type="Pfam" id="PF14306">
    <property type="entry name" value="PUA_2"/>
    <property type="match status" value="1"/>
</dbReference>
<accession>A0A1I0XZT0</accession>
<evidence type="ECO:0000259" key="1">
    <source>
        <dbReference type="Pfam" id="PF14306"/>
    </source>
</evidence>
<keyword evidence="3" id="KW-1185">Reference proteome</keyword>
<organism evidence="2 3">
    <name type="scientific">Lentibacillus halodurans</name>
    <dbReference type="NCBI Taxonomy" id="237679"/>
    <lineage>
        <taxon>Bacteria</taxon>
        <taxon>Bacillati</taxon>
        <taxon>Bacillota</taxon>
        <taxon>Bacilli</taxon>
        <taxon>Bacillales</taxon>
        <taxon>Bacillaceae</taxon>
        <taxon>Lentibacillus</taxon>
    </lineage>
</organism>
<dbReference type="EMBL" id="FOJW01000006">
    <property type="protein sequence ID" value="SFB06137.1"/>
    <property type="molecule type" value="Genomic_DNA"/>
</dbReference>
<dbReference type="Proteomes" id="UP000198642">
    <property type="component" value="Unassembled WGS sequence"/>
</dbReference>
<dbReference type="STRING" id="237679.SAMN04488072_106135"/>
<dbReference type="InterPro" id="IPR025980">
    <property type="entry name" value="ATP-Sase_PUA-like_dom"/>
</dbReference>
<sequence length="98" mass="10812">MELIGIGGFSPLTGFMGQDDYENVVKNTRLVDGTIWSIPITLPATEEQAKNFNVGEQIALKGKDGIIYGTITLREKYAYDKKKEMQNIYGTADTAHPA</sequence>
<dbReference type="InterPro" id="IPR015947">
    <property type="entry name" value="PUA-like_sf"/>
</dbReference>
<gene>
    <name evidence="2" type="ORF">SAMN04488072_106135</name>
</gene>
<dbReference type="PANTHER" id="PTHR43509:SF1">
    <property type="entry name" value="SULFATE ADENYLYLTRANSFERASE"/>
    <property type="match status" value="1"/>
</dbReference>
<evidence type="ECO:0000313" key="2">
    <source>
        <dbReference type="EMBL" id="SFB06137.1"/>
    </source>
</evidence>
<dbReference type="PANTHER" id="PTHR43509">
    <property type="match status" value="1"/>
</dbReference>
<feature type="domain" description="ATP-sulfurylase PUA-like" evidence="1">
    <location>
        <begin position="1"/>
        <end position="98"/>
    </location>
</feature>
<reference evidence="2 3" key="1">
    <citation type="submission" date="2016-10" db="EMBL/GenBank/DDBJ databases">
        <authorList>
            <person name="de Groot N.N."/>
        </authorList>
    </citation>
    <scope>NUCLEOTIDE SEQUENCE [LARGE SCALE GENOMIC DNA]</scope>
    <source>
        <strain evidence="2 3">CGMCC 1.3702</strain>
    </source>
</reference>
<name>A0A1I0XZT0_9BACI</name>
<evidence type="ECO:0000313" key="3">
    <source>
        <dbReference type="Proteomes" id="UP000198642"/>
    </source>
</evidence>
<dbReference type="SUPFAM" id="SSF88697">
    <property type="entry name" value="PUA domain-like"/>
    <property type="match status" value="1"/>
</dbReference>
<protein>
    <submittedName>
        <fullName evidence="2">PUA-like domain-containing protein</fullName>
    </submittedName>
</protein>